<dbReference type="Proteomes" id="UP001161580">
    <property type="component" value="Unassembled WGS sequence"/>
</dbReference>
<dbReference type="InterPro" id="IPR009273">
    <property type="entry name" value="DUF930"/>
</dbReference>
<reference evidence="3" key="1">
    <citation type="submission" date="2022-03" db="EMBL/GenBank/DDBJ databases">
        <title>Fererhizobium litorale gen. nov., sp. nov., isolated from sandy sediments of the Sea of Japan seashore.</title>
        <authorList>
            <person name="Romanenko L."/>
            <person name="Kurilenko V."/>
            <person name="Otstavnykh N."/>
            <person name="Svetashev V."/>
            <person name="Tekutyeva L."/>
            <person name="Isaeva M."/>
            <person name="Mikhailov V."/>
        </authorList>
    </citation>
    <scope>NUCLEOTIDE SEQUENCE</scope>
    <source>
        <strain evidence="3">KMM 9576</strain>
    </source>
</reference>
<dbReference type="AlphaFoldDB" id="A0AAE3Q9Z5"/>
<feature type="compositionally biased region" description="Basic and acidic residues" evidence="1">
    <location>
        <begin position="134"/>
        <end position="143"/>
    </location>
</feature>
<evidence type="ECO:0000256" key="1">
    <source>
        <dbReference type="SAM" id="MobiDB-lite"/>
    </source>
</evidence>
<keyword evidence="2" id="KW-1133">Transmembrane helix</keyword>
<evidence type="ECO:0000313" key="3">
    <source>
        <dbReference type="EMBL" id="MDI7921085.1"/>
    </source>
</evidence>
<evidence type="ECO:0000256" key="2">
    <source>
        <dbReference type="SAM" id="Phobius"/>
    </source>
</evidence>
<accession>A0AAE3Q9Z5</accession>
<keyword evidence="2" id="KW-0812">Transmembrane</keyword>
<protein>
    <submittedName>
        <fullName evidence="3">DUF930 domain-containing protein</fullName>
    </submittedName>
</protein>
<organism evidence="3 4">
    <name type="scientific">Ferirhizobium litorale</name>
    <dbReference type="NCBI Taxonomy" id="2927786"/>
    <lineage>
        <taxon>Bacteria</taxon>
        <taxon>Pseudomonadati</taxon>
        <taxon>Pseudomonadota</taxon>
        <taxon>Alphaproteobacteria</taxon>
        <taxon>Hyphomicrobiales</taxon>
        <taxon>Rhizobiaceae</taxon>
        <taxon>Ferirhizobium</taxon>
    </lineage>
</organism>
<name>A0AAE3Q9Z5_9HYPH</name>
<comment type="caution">
    <text evidence="3">The sequence shown here is derived from an EMBL/GenBank/DDBJ whole genome shotgun (WGS) entry which is preliminary data.</text>
</comment>
<proteinExistence type="predicted"/>
<dbReference type="EMBL" id="JALDYZ010000001">
    <property type="protein sequence ID" value="MDI7921085.1"/>
    <property type="molecule type" value="Genomic_DNA"/>
</dbReference>
<feature type="compositionally biased region" description="Low complexity" evidence="1">
    <location>
        <begin position="91"/>
        <end position="100"/>
    </location>
</feature>
<evidence type="ECO:0000313" key="4">
    <source>
        <dbReference type="Proteomes" id="UP001161580"/>
    </source>
</evidence>
<feature type="region of interest" description="Disordered" evidence="1">
    <location>
        <begin position="57"/>
        <end position="206"/>
    </location>
</feature>
<feature type="compositionally biased region" description="Basic and acidic residues" evidence="1">
    <location>
        <begin position="191"/>
        <end position="206"/>
    </location>
</feature>
<gene>
    <name evidence="3" type="ORF">MRS75_03185</name>
</gene>
<sequence length="349" mass="37389">MQDETANARGHFSRGVVASVTLHALLAAAFFLHLPADFSKPEEDVVKVEILPAPEMEPAAKPPAEAEVPLPVAKAAQPKADPPADTEKPAKAAPPRQPQAFESGGAPAEEKAAEAEEANPPPSEENASLPETKPITENEEKAGPKASGLPKDVTPPKADIAAKTSVAEGPANALPPEIEEPAKRAAIPSVNDDRAEKTSLQSEKKLDEMKKAKSIYSTKMLADPRVKQALGRLPPERRIVQLCSIEALEQIRRSRANSFPDLLVPFGISRGLIEDHVLNATGGAYRSHSNWFNVDFRCEVDADTTRIVAFSFNIGSAVPKSEWPARRLIVDDGAGLAKALRSLSDDLQP</sequence>
<dbReference type="Pfam" id="PF06059">
    <property type="entry name" value="DUF930"/>
    <property type="match status" value="1"/>
</dbReference>
<keyword evidence="2" id="KW-0472">Membrane</keyword>
<dbReference type="RefSeq" id="WP_311785237.1">
    <property type="nucleotide sequence ID" value="NZ_JALDYY010000001.1"/>
</dbReference>
<keyword evidence="4" id="KW-1185">Reference proteome</keyword>
<feature type="transmembrane region" description="Helical" evidence="2">
    <location>
        <begin position="12"/>
        <end position="34"/>
    </location>
</feature>
<feature type="compositionally biased region" description="Low complexity" evidence="1">
    <location>
        <begin position="57"/>
        <end position="79"/>
    </location>
</feature>